<feature type="compositionally biased region" description="Basic and acidic residues" evidence="1">
    <location>
        <begin position="108"/>
        <end position="141"/>
    </location>
</feature>
<dbReference type="OrthoDB" id="264395at2759"/>
<dbReference type="InterPro" id="IPR039448">
    <property type="entry name" value="Beta_helix"/>
</dbReference>
<evidence type="ECO:0000313" key="3">
    <source>
        <dbReference type="EMBL" id="ORC93703.1"/>
    </source>
</evidence>
<dbReference type="Pfam" id="PF13229">
    <property type="entry name" value="Beta_helix"/>
    <property type="match status" value="1"/>
</dbReference>
<evidence type="ECO:0000259" key="2">
    <source>
        <dbReference type="Pfam" id="PF13229"/>
    </source>
</evidence>
<comment type="caution">
    <text evidence="3">The sequence shown here is derived from an EMBL/GenBank/DDBJ whole genome shotgun (WGS) entry which is preliminary data.</text>
</comment>
<gene>
    <name evidence="3" type="ORF">TM35_000015800</name>
</gene>
<organism evidence="3 4">
    <name type="scientific">Trypanosoma theileri</name>
    <dbReference type="NCBI Taxonomy" id="67003"/>
    <lineage>
        <taxon>Eukaryota</taxon>
        <taxon>Discoba</taxon>
        <taxon>Euglenozoa</taxon>
        <taxon>Kinetoplastea</taxon>
        <taxon>Metakinetoplastina</taxon>
        <taxon>Trypanosomatida</taxon>
        <taxon>Trypanosomatidae</taxon>
        <taxon>Trypanosoma</taxon>
    </lineage>
</organism>
<dbReference type="InterPro" id="IPR012334">
    <property type="entry name" value="Pectin_lyas_fold"/>
</dbReference>
<evidence type="ECO:0000313" key="4">
    <source>
        <dbReference type="Proteomes" id="UP000192257"/>
    </source>
</evidence>
<dbReference type="InterPro" id="IPR011050">
    <property type="entry name" value="Pectin_lyase_fold/virulence"/>
</dbReference>
<protein>
    <recommendedName>
        <fullName evidence="2">Right handed beta helix domain-containing protein</fullName>
    </recommendedName>
</protein>
<dbReference type="EMBL" id="NBCO01000001">
    <property type="protein sequence ID" value="ORC93703.1"/>
    <property type="molecule type" value="Genomic_DNA"/>
</dbReference>
<reference evidence="3 4" key="1">
    <citation type="submission" date="2017-03" db="EMBL/GenBank/DDBJ databases">
        <title>An alternative strategy for trypanosome survival in the mammalian bloodstream revealed through genome and transcriptome analysis of the ubiquitous bovine parasite Trypanosoma (Megatrypanum) theileri.</title>
        <authorList>
            <person name="Kelly S."/>
            <person name="Ivens A."/>
            <person name="Mott A."/>
            <person name="O'Neill E."/>
            <person name="Emms D."/>
            <person name="Macleod O."/>
            <person name="Voorheis P."/>
            <person name="Matthews J."/>
            <person name="Matthews K."/>
            <person name="Carrington M."/>
        </authorList>
    </citation>
    <scope>NUCLEOTIDE SEQUENCE [LARGE SCALE GENOMIC DNA]</scope>
    <source>
        <strain evidence="3">Edinburgh</strain>
    </source>
</reference>
<dbReference type="SUPFAM" id="SSF51126">
    <property type="entry name" value="Pectin lyase-like"/>
    <property type="match status" value="1"/>
</dbReference>
<keyword evidence="4" id="KW-1185">Reference proteome</keyword>
<dbReference type="GeneID" id="39981041"/>
<sequence>MPPKKKSSKKKDILPDPNTLEDGQCNYYIGSWSHYQSIDAISDIAQNVVEKHTAADGEVMPLPTTVVLIPACSLGDPCAHYDVSVADKMHIESVPLTSMKTLDAAQTEVKEVQEEELDRDKKPSEEKDKVEEQPSSMKEDVGASSVTHDVIIRGTIHIDGILTRIVVKPDLPEEPVAPQTKKKGAKRRKSTKLLEEEQRLLEEQRKIYEEKVNAAIAAAHEEEEHRMQFAHPDRWSHVVFANMTFEGTVIVSHAHVTFQNCCFAANSPDSTQLLVAQYCKVECVRCTFERPRKCALYGFPMAELKLQKCLFTGSMQTFSNENENVDSAREKRPDAVGLHTDKCKVQLEGCRFKDLGTGIIFRGTFPTGNSENPVMVVKKCEVKNIFGTGVVLDNVRKVEIVHCKFEDCGYYALDCVKGQSIHVFQNAFSSEVRVQSKAQVRFLHNKTATVPLSLKEVENPNLEPIY</sequence>
<evidence type="ECO:0000256" key="1">
    <source>
        <dbReference type="SAM" id="MobiDB-lite"/>
    </source>
</evidence>
<dbReference type="VEuPathDB" id="TriTrypDB:TM35_000015800"/>
<dbReference type="AlphaFoldDB" id="A0A1X0PAQ0"/>
<feature type="region of interest" description="Disordered" evidence="1">
    <location>
        <begin position="107"/>
        <end position="144"/>
    </location>
</feature>
<dbReference type="Proteomes" id="UP000192257">
    <property type="component" value="Unassembled WGS sequence"/>
</dbReference>
<dbReference type="RefSeq" id="XP_028887769.1">
    <property type="nucleotide sequence ID" value="XM_029021261.1"/>
</dbReference>
<feature type="domain" description="Right handed beta helix" evidence="2">
    <location>
        <begin position="252"/>
        <end position="428"/>
    </location>
</feature>
<name>A0A1X0PAQ0_9TRYP</name>
<proteinExistence type="predicted"/>
<dbReference type="Gene3D" id="2.160.20.10">
    <property type="entry name" value="Single-stranded right-handed beta-helix, Pectin lyase-like"/>
    <property type="match status" value="1"/>
</dbReference>
<accession>A0A1X0PAQ0</accession>